<dbReference type="Proteomes" id="UP000821837">
    <property type="component" value="Unassembled WGS sequence"/>
</dbReference>
<name>A0A9D4TDZ6_RHISA</name>
<proteinExistence type="predicted"/>
<evidence type="ECO:0000256" key="1">
    <source>
        <dbReference type="SAM" id="MobiDB-lite"/>
    </source>
</evidence>
<accession>A0A9D4TDZ6</accession>
<dbReference type="AlphaFoldDB" id="A0A9D4TDZ6"/>
<comment type="caution">
    <text evidence="2">The sequence shown here is derived from an EMBL/GenBank/DDBJ whole genome shotgun (WGS) entry which is preliminary data.</text>
</comment>
<feature type="region of interest" description="Disordered" evidence="1">
    <location>
        <begin position="21"/>
        <end position="58"/>
    </location>
</feature>
<reference evidence="2" key="2">
    <citation type="submission" date="2021-09" db="EMBL/GenBank/DDBJ databases">
        <authorList>
            <person name="Jia N."/>
            <person name="Wang J."/>
            <person name="Shi W."/>
            <person name="Du L."/>
            <person name="Sun Y."/>
            <person name="Zhan W."/>
            <person name="Jiang J."/>
            <person name="Wang Q."/>
            <person name="Zhang B."/>
            <person name="Ji P."/>
            <person name="Sakyi L.B."/>
            <person name="Cui X."/>
            <person name="Yuan T."/>
            <person name="Jiang B."/>
            <person name="Yang W."/>
            <person name="Lam T.T.-Y."/>
            <person name="Chang Q."/>
            <person name="Ding S."/>
            <person name="Wang X."/>
            <person name="Zhu J."/>
            <person name="Ruan X."/>
            <person name="Zhao L."/>
            <person name="Wei J."/>
            <person name="Que T."/>
            <person name="Du C."/>
            <person name="Cheng J."/>
            <person name="Dai P."/>
            <person name="Han X."/>
            <person name="Huang E."/>
            <person name="Gao Y."/>
            <person name="Liu J."/>
            <person name="Shao H."/>
            <person name="Ye R."/>
            <person name="Li L."/>
            <person name="Wei W."/>
            <person name="Wang X."/>
            <person name="Wang C."/>
            <person name="Huo Q."/>
            <person name="Li W."/>
            <person name="Guo W."/>
            <person name="Chen H."/>
            <person name="Chen S."/>
            <person name="Zhou L."/>
            <person name="Zhou L."/>
            <person name="Ni X."/>
            <person name="Tian J."/>
            <person name="Zhou Y."/>
            <person name="Sheng Y."/>
            <person name="Liu T."/>
            <person name="Pan Y."/>
            <person name="Xia L."/>
            <person name="Li J."/>
            <person name="Zhao F."/>
            <person name="Cao W."/>
        </authorList>
    </citation>
    <scope>NUCLEOTIDE SEQUENCE</scope>
    <source>
        <strain evidence="2">Rsan-2018</strain>
        <tissue evidence="2">Larvae</tissue>
    </source>
</reference>
<dbReference type="EMBL" id="JABSTV010000254">
    <property type="protein sequence ID" value="KAH7986828.1"/>
    <property type="molecule type" value="Genomic_DNA"/>
</dbReference>
<evidence type="ECO:0000313" key="3">
    <source>
        <dbReference type="Proteomes" id="UP000821837"/>
    </source>
</evidence>
<feature type="compositionally biased region" description="Polar residues" evidence="1">
    <location>
        <begin position="47"/>
        <end position="58"/>
    </location>
</feature>
<evidence type="ECO:0000313" key="2">
    <source>
        <dbReference type="EMBL" id="KAH7986828.1"/>
    </source>
</evidence>
<gene>
    <name evidence="2" type="ORF">HPB52_024698</name>
</gene>
<protein>
    <submittedName>
        <fullName evidence="2">Uncharacterized protein</fullName>
    </submittedName>
</protein>
<reference evidence="2" key="1">
    <citation type="journal article" date="2020" name="Cell">
        <title>Large-Scale Comparative Analyses of Tick Genomes Elucidate Their Genetic Diversity and Vector Capacities.</title>
        <authorList>
            <consortium name="Tick Genome and Microbiome Consortium (TIGMIC)"/>
            <person name="Jia N."/>
            <person name="Wang J."/>
            <person name="Shi W."/>
            <person name="Du L."/>
            <person name="Sun Y."/>
            <person name="Zhan W."/>
            <person name="Jiang J.F."/>
            <person name="Wang Q."/>
            <person name="Zhang B."/>
            <person name="Ji P."/>
            <person name="Bell-Sakyi L."/>
            <person name="Cui X.M."/>
            <person name="Yuan T.T."/>
            <person name="Jiang B.G."/>
            <person name="Yang W.F."/>
            <person name="Lam T.T."/>
            <person name="Chang Q.C."/>
            <person name="Ding S.J."/>
            <person name="Wang X.J."/>
            <person name="Zhu J.G."/>
            <person name="Ruan X.D."/>
            <person name="Zhao L."/>
            <person name="Wei J.T."/>
            <person name="Ye R.Z."/>
            <person name="Que T.C."/>
            <person name="Du C.H."/>
            <person name="Zhou Y.H."/>
            <person name="Cheng J.X."/>
            <person name="Dai P.F."/>
            <person name="Guo W.B."/>
            <person name="Han X.H."/>
            <person name="Huang E.J."/>
            <person name="Li L.F."/>
            <person name="Wei W."/>
            <person name="Gao Y.C."/>
            <person name="Liu J.Z."/>
            <person name="Shao H.Z."/>
            <person name="Wang X."/>
            <person name="Wang C.C."/>
            <person name="Yang T.C."/>
            <person name="Huo Q.B."/>
            <person name="Li W."/>
            <person name="Chen H.Y."/>
            <person name="Chen S.E."/>
            <person name="Zhou L.G."/>
            <person name="Ni X.B."/>
            <person name="Tian J.H."/>
            <person name="Sheng Y."/>
            <person name="Liu T."/>
            <person name="Pan Y.S."/>
            <person name="Xia L.Y."/>
            <person name="Li J."/>
            <person name="Zhao F."/>
            <person name="Cao W.C."/>
        </authorList>
    </citation>
    <scope>NUCLEOTIDE SEQUENCE</scope>
    <source>
        <strain evidence="2">Rsan-2018</strain>
    </source>
</reference>
<sequence length="176" mass="19515">MSTYSALEDVPRMAAAIPEIRRTQTQLGDPDVMATNTSTRADDGRRPQQSQSMVGNQNQALAADVKAVSNVQPYEHLKAIVLTRKTVSERNRLQQLLNADEFGDRRPLQMLHRTPATRRQRLRKPTASRVLLAMPALKPRPCLGCCCGDAIREASGARRDLSTRSSLPPSLRCGLR</sequence>
<organism evidence="2 3">
    <name type="scientific">Rhipicephalus sanguineus</name>
    <name type="common">Brown dog tick</name>
    <name type="synonym">Ixodes sanguineus</name>
    <dbReference type="NCBI Taxonomy" id="34632"/>
    <lineage>
        <taxon>Eukaryota</taxon>
        <taxon>Metazoa</taxon>
        <taxon>Ecdysozoa</taxon>
        <taxon>Arthropoda</taxon>
        <taxon>Chelicerata</taxon>
        <taxon>Arachnida</taxon>
        <taxon>Acari</taxon>
        <taxon>Parasitiformes</taxon>
        <taxon>Ixodida</taxon>
        <taxon>Ixodoidea</taxon>
        <taxon>Ixodidae</taxon>
        <taxon>Rhipicephalinae</taxon>
        <taxon>Rhipicephalus</taxon>
        <taxon>Rhipicephalus</taxon>
    </lineage>
</organism>
<keyword evidence="3" id="KW-1185">Reference proteome</keyword>